<evidence type="ECO:0000313" key="7">
    <source>
        <dbReference type="Proteomes" id="UP000887013"/>
    </source>
</evidence>
<keyword evidence="1 3" id="KW-0863">Zinc-finger</keyword>
<accession>A0A8X6MDA5</accession>
<evidence type="ECO:0000259" key="4">
    <source>
        <dbReference type="PROSITE" id="PS50089"/>
    </source>
</evidence>
<feature type="domain" description="RING-type" evidence="4">
    <location>
        <begin position="14"/>
        <end position="51"/>
    </location>
</feature>
<dbReference type="AlphaFoldDB" id="A0A8X6MDA5"/>
<keyword evidence="1 3" id="KW-0479">Metal-binding</keyword>
<dbReference type="EMBL" id="BMAW01078881">
    <property type="protein sequence ID" value="GFU12930.1"/>
    <property type="molecule type" value="Genomic_DNA"/>
</dbReference>
<name>A0A8X6MDA5_NEPPI</name>
<organism evidence="5 7">
    <name type="scientific">Nephila pilipes</name>
    <name type="common">Giant wood spider</name>
    <name type="synonym">Nephila maculata</name>
    <dbReference type="NCBI Taxonomy" id="299642"/>
    <lineage>
        <taxon>Eukaryota</taxon>
        <taxon>Metazoa</taxon>
        <taxon>Ecdysozoa</taxon>
        <taxon>Arthropoda</taxon>
        <taxon>Chelicerata</taxon>
        <taxon>Arachnida</taxon>
        <taxon>Araneae</taxon>
        <taxon>Araneomorphae</taxon>
        <taxon>Entelegynae</taxon>
        <taxon>Araneoidea</taxon>
        <taxon>Nephilidae</taxon>
        <taxon>Nephila</taxon>
    </lineage>
</organism>
<dbReference type="OrthoDB" id="8062037at2759"/>
<dbReference type="Gene3D" id="3.30.40.10">
    <property type="entry name" value="Zinc/RING finger domain, C3HC4 (zinc finger)"/>
    <property type="match status" value="1"/>
</dbReference>
<dbReference type="GO" id="GO:0008270">
    <property type="term" value="F:zinc ion binding"/>
    <property type="evidence" value="ECO:0007669"/>
    <property type="project" value="UniProtKB-KW"/>
</dbReference>
<dbReference type="InterPro" id="IPR013083">
    <property type="entry name" value="Znf_RING/FYVE/PHD"/>
</dbReference>
<sequence length="121" mass="13522">MTGLLPPSKGTTSVCLQTMVWTKITMCGNVFHLHCLMKHVLRYNNTCPFCRCPRPVADDDDYKRGECVGWLGRSIARDQSFGTFSPFSGLFLAKVDLYSLKGLGPMKWVSPNYLIPSSPSQ</sequence>
<evidence type="ECO:0000313" key="5">
    <source>
        <dbReference type="EMBL" id="GFS48144.1"/>
    </source>
</evidence>
<keyword evidence="7" id="KW-1185">Reference proteome</keyword>
<dbReference type="InterPro" id="IPR001841">
    <property type="entry name" value="Znf_RING"/>
</dbReference>
<dbReference type="Pfam" id="PF13639">
    <property type="entry name" value="zf-RING_2"/>
    <property type="match status" value="1"/>
</dbReference>
<proteinExistence type="predicted"/>
<keyword evidence="2" id="KW-0862">Zinc</keyword>
<comment type="caution">
    <text evidence="5">The sequence shown here is derived from an EMBL/GenBank/DDBJ whole genome shotgun (WGS) entry which is preliminary data.</text>
</comment>
<dbReference type="Proteomes" id="UP000887013">
    <property type="component" value="Unassembled WGS sequence"/>
</dbReference>
<gene>
    <name evidence="5" type="ORF">NPIL_392011</name>
    <name evidence="6" type="ORF">NPIL_434441</name>
</gene>
<dbReference type="PROSITE" id="PS50089">
    <property type="entry name" value="ZF_RING_2"/>
    <property type="match status" value="1"/>
</dbReference>
<evidence type="ECO:0000256" key="2">
    <source>
        <dbReference type="ARBA" id="ARBA00022833"/>
    </source>
</evidence>
<evidence type="ECO:0000256" key="3">
    <source>
        <dbReference type="PROSITE-ProRule" id="PRU00175"/>
    </source>
</evidence>
<dbReference type="SUPFAM" id="SSF57850">
    <property type="entry name" value="RING/U-box"/>
    <property type="match status" value="1"/>
</dbReference>
<reference evidence="5" key="1">
    <citation type="submission" date="2020-08" db="EMBL/GenBank/DDBJ databases">
        <title>Multicomponent nature underlies the extraordinary mechanical properties of spider dragline silk.</title>
        <authorList>
            <person name="Kono N."/>
            <person name="Nakamura H."/>
            <person name="Mori M."/>
            <person name="Yoshida Y."/>
            <person name="Ohtoshi R."/>
            <person name="Malay A.D."/>
            <person name="Moran D.A.P."/>
            <person name="Tomita M."/>
            <person name="Numata K."/>
            <person name="Arakawa K."/>
        </authorList>
    </citation>
    <scope>NUCLEOTIDE SEQUENCE</scope>
</reference>
<evidence type="ECO:0000313" key="6">
    <source>
        <dbReference type="EMBL" id="GFU12930.1"/>
    </source>
</evidence>
<evidence type="ECO:0000256" key="1">
    <source>
        <dbReference type="ARBA" id="ARBA00022771"/>
    </source>
</evidence>
<protein>
    <recommendedName>
        <fullName evidence="4">RING-type domain-containing protein</fullName>
    </recommendedName>
</protein>
<dbReference type="EMBL" id="BMAW01045119">
    <property type="protein sequence ID" value="GFS48144.1"/>
    <property type="molecule type" value="Genomic_DNA"/>
</dbReference>